<dbReference type="AlphaFoldDB" id="A0A9P0KIJ1"/>
<proteinExistence type="predicted"/>
<evidence type="ECO:0000313" key="1">
    <source>
        <dbReference type="EMBL" id="CAH1976635.1"/>
    </source>
</evidence>
<comment type="caution">
    <text evidence="1">The sequence shown here is derived from an EMBL/GenBank/DDBJ whole genome shotgun (WGS) entry which is preliminary data.</text>
</comment>
<organism evidence="1 2">
    <name type="scientific">Acanthoscelides obtectus</name>
    <name type="common">Bean weevil</name>
    <name type="synonym">Bruchus obtectus</name>
    <dbReference type="NCBI Taxonomy" id="200917"/>
    <lineage>
        <taxon>Eukaryota</taxon>
        <taxon>Metazoa</taxon>
        <taxon>Ecdysozoa</taxon>
        <taxon>Arthropoda</taxon>
        <taxon>Hexapoda</taxon>
        <taxon>Insecta</taxon>
        <taxon>Pterygota</taxon>
        <taxon>Neoptera</taxon>
        <taxon>Endopterygota</taxon>
        <taxon>Coleoptera</taxon>
        <taxon>Polyphaga</taxon>
        <taxon>Cucujiformia</taxon>
        <taxon>Chrysomeloidea</taxon>
        <taxon>Chrysomelidae</taxon>
        <taxon>Bruchinae</taxon>
        <taxon>Bruchini</taxon>
        <taxon>Acanthoscelides</taxon>
    </lineage>
</organism>
<accession>A0A9P0KIJ1</accession>
<sequence length="85" mass="10369">MNGQGLEESSDIYRSFGFFWWLQTCTLHKRTQLYQLKTSSVKFRQYKYLPQANDWFPENLRLEYYITEMYAKSCNRLQLPGSYME</sequence>
<dbReference type="EMBL" id="CAKOFQ010006850">
    <property type="protein sequence ID" value="CAH1976635.1"/>
    <property type="molecule type" value="Genomic_DNA"/>
</dbReference>
<name>A0A9P0KIJ1_ACAOB</name>
<gene>
    <name evidence="1" type="ORF">ACAOBT_LOCUS12237</name>
</gene>
<keyword evidence="2" id="KW-1185">Reference proteome</keyword>
<reference evidence="1" key="1">
    <citation type="submission" date="2022-03" db="EMBL/GenBank/DDBJ databases">
        <authorList>
            <person name="Sayadi A."/>
        </authorList>
    </citation>
    <scope>NUCLEOTIDE SEQUENCE</scope>
</reference>
<dbReference type="Proteomes" id="UP001152888">
    <property type="component" value="Unassembled WGS sequence"/>
</dbReference>
<protein>
    <submittedName>
        <fullName evidence="1">Uncharacterized protein</fullName>
    </submittedName>
</protein>
<evidence type="ECO:0000313" key="2">
    <source>
        <dbReference type="Proteomes" id="UP001152888"/>
    </source>
</evidence>